<dbReference type="EMBL" id="JAHYIQ010000046">
    <property type="protein sequence ID" value="KAK1118029.1"/>
    <property type="molecule type" value="Genomic_DNA"/>
</dbReference>
<feature type="compositionally biased region" description="Basic residues" evidence="1">
    <location>
        <begin position="1"/>
        <end position="15"/>
    </location>
</feature>
<comment type="caution">
    <text evidence="2">The sequence shown here is derived from an EMBL/GenBank/DDBJ whole genome shotgun (WGS) entry which is preliminary data.</text>
</comment>
<name>A0AA40FFH8_9HYME</name>
<proteinExistence type="predicted"/>
<dbReference type="Proteomes" id="UP001177670">
    <property type="component" value="Unassembled WGS sequence"/>
</dbReference>
<dbReference type="AlphaFoldDB" id="A0AA40FFH8"/>
<evidence type="ECO:0000313" key="3">
    <source>
        <dbReference type="Proteomes" id="UP001177670"/>
    </source>
</evidence>
<evidence type="ECO:0000256" key="1">
    <source>
        <dbReference type="SAM" id="MobiDB-lite"/>
    </source>
</evidence>
<evidence type="ECO:0000313" key="2">
    <source>
        <dbReference type="EMBL" id="KAK1118029.1"/>
    </source>
</evidence>
<accession>A0AA40FFH8</accession>
<feature type="compositionally biased region" description="Basic and acidic residues" evidence="1">
    <location>
        <begin position="55"/>
        <end position="68"/>
    </location>
</feature>
<sequence>MPSKKKFNRSTKKWKSVSLLEAGENPEEMDFGESKEQRLRVPGGSNDGLATEEGEDRRRDDFANERLRAPQQSRNVILLHGREQLGAGCACNRGLKARYYTRLPDSATGTTLRVSRKSKGPL</sequence>
<keyword evidence="3" id="KW-1185">Reference proteome</keyword>
<feature type="region of interest" description="Disordered" evidence="1">
    <location>
        <begin position="1"/>
        <end position="68"/>
    </location>
</feature>
<protein>
    <submittedName>
        <fullName evidence="2">Uncharacterized protein</fullName>
    </submittedName>
</protein>
<organism evidence="2 3">
    <name type="scientific">Melipona bicolor</name>
    <dbReference type="NCBI Taxonomy" id="60889"/>
    <lineage>
        <taxon>Eukaryota</taxon>
        <taxon>Metazoa</taxon>
        <taxon>Ecdysozoa</taxon>
        <taxon>Arthropoda</taxon>
        <taxon>Hexapoda</taxon>
        <taxon>Insecta</taxon>
        <taxon>Pterygota</taxon>
        <taxon>Neoptera</taxon>
        <taxon>Endopterygota</taxon>
        <taxon>Hymenoptera</taxon>
        <taxon>Apocrita</taxon>
        <taxon>Aculeata</taxon>
        <taxon>Apoidea</taxon>
        <taxon>Anthophila</taxon>
        <taxon>Apidae</taxon>
        <taxon>Melipona</taxon>
    </lineage>
</organism>
<gene>
    <name evidence="2" type="ORF">K0M31_015476</name>
</gene>
<reference evidence="2" key="1">
    <citation type="submission" date="2021-10" db="EMBL/GenBank/DDBJ databases">
        <title>Melipona bicolor Genome sequencing and assembly.</title>
        <authorList>
            <person name="Araujo N.S."/>
            <person name="Arias M.C."/>
        </authorList>
    </citation>
    <scope>NUCLEOTIDE SEQUENCE</scope>
    <source>
        <strain evidence="2">USP_2M_L1-L4_2017</strain>
        <tissue evidence="2">Whole body</tissue>
    </source>
</reference>